<keyword evidence="1" id="KW-1133">Transmembrane helix</keyword>
<organism evidence="2 3">
    <name type="scientific">Notoacmeibacter ruber</name>
    <dbReference type="NCBI Taxonomy" id="2670375"/>
    <lineage>
        <taxon>Bacteria</taxon>
        <taxon>Pseudomonadati</taxon>
        <taxon>Pseudomonadota</taxon>
        <taxon>Alphaproteobacteria</taxon>
        <taxon>Hyphomicrobiales</taxon>
        <taxon>Notoacmeibacteraceae</taxon>
        <taxon>Notoacmeibacter</taxon>
    </lineage>
</organism>
<feature type="transmembrane region" description="Helical" evidence="1">
    <location>
        <begin position="282"/>
        <end position="303"/>
    </location>
</feature>
<dbReference type="PANTHER" id="PTHR23526">
    <property type="entry name" value="INTEGRAL MEMBRANE TRANSPORT PROTEIN-RELATED"/>
    <property type="match status" value="1"/>
</dbReference>
<feature type="transmembrane region" description="Helical" evidence="1">
    <location>
        <begin position="315"/>
        <end position="335"/>
    </location>
</feature>
<evidence type="ECO:0000313" key="3">
    <source>
        <dbReference type="Proteomes" id="UP000281094"/>
    </source>
</evidence>
<feature type="transmembrane region" description="Helical" evidence="1">
    <location>
        <begin position="168"/>
        <end position="191"/>
    </location>
</feature>
<dbReference type="PANTHER" id="PTHR23526:SF2">
    <property type="entry name" value="MAJOR FACILITATOR SUPERFAMILY (MFS) PROFILE DOMAIN-CONTAINING PROTEIN"/>
    <property type="match status" value="1"/>
</dbReference>
<accession>A0A3L7JDZ5</accession>
<feature type="transmembrane region" description="Helical" evidence="1">
    <location>
        <begin position="57"/>
        <end position="78"/>
    </location>
</feature>
<name>A0A3L7JDZ5_9HYPH</name>
<protein>
    <submittedName>
        <fullName evidence="2">MFS transporter</fullName>
    </submittedName>
</protein>
<feature type="transmembrane region" description="Helical" evidence="1">
    <location>
        <begin position="102"/>
        <end position="123"/>
    </location>
</feature>
<feature type="transmembrane region" description="Helical" evidence="1">
    <location>
        <begin position="341"/>
        <end position="357"/>
    </location>
</feature>
<dbReference type="InterPro" id="IPR036259">
    <property type="entry name" value="MFS_trans_sf"/>
</dbReference>
<gene>
    <name evidence="2" type="ORF">D8780_12955</name>
</gene>
<keyword evidence="1" id="KW-0812">Transmembrane</keyword>
<keyword evidence="1" id="KW-0472">Membrane</keyword>
<dbReference type="RefSeq" id="WP_121645975.1">
    <property type="nucleotide sequence ID" value="NZ_RCWN01000001.1"/>
</dbReference>
<comment type="caution">
    <text evidence="2">The sequence shown here is derived from an EMBL/GenBank/DDBJ whole genome shotgun (WGS) entry which is preliminary data.</text>
</comment>
<feature type="transmembrane region" description="Helical" evidence="1">
    <location>
        <begin position="378"/>
        <end position="398"/>
    </location>
</feature>
<feature type="transmembrane region" description="Helical" evidence="1">
    <location>
        <begin position="197"/>
        <end position="220"/>
    </location>
</feature>
<dbReference type="Proteomes" id="UP000281094">
    <property type="component" value="Unassembled WGS sequence"/>
</dbReference>
<keyword evidence="3" id="KW-1185">Reference proteome</keyword>
<proteinExistence type="predicted"/>
<evidence type="ECO:0000256" key="1">
    <source>
        <dbReference type="SAM" id="Phobius"/>
    </source>
</evidence>
<feature type="transmembrane region" description="Helical" evidence="1">
    <location>
        <begin position="250"/>
        <end position="270"/>
    </location>
</feature>
<reference evidence="2 3" key="1">
    <citation type="submission" date="2018-10" db="EMBL/GenBank/DDBJ databases">
        <title>Notoacmeibacter sp. M2BS9Y-3-1, whole genome shotgun sequence.</title>
        <authorList>
            <person name="Tuo L."/>
        </authorList>
    </citation>
    <scope>NUCLEOTIDE SEQUENCE [LARGE SCALE GENOMIC DNA]</scope>
    <source>
        <strain evidence="2 3">M2BS9Y-3-1</strain>
    </source>
</reference>
<dbReference type="InterPro" id="IPR052528">
    <property type="entry name" value="Sugar_transport-like"/>
</dbReference>
<feature type="transmembrane region" description="Helical" evidence="1">
    <location>
        <begin position="129"/>
        <end position="148"/>
    </location>
</feature>
<dbReference type="SUPFAM" id="SSF103473">
    <property type="entry name" value="MFS general substrate transporter"/>
    <property type="match status" value="1"/>
</dbReference>
<dbReference type="AlphaFoldDB" id="A0A3L7JDZ5"/>
<evidence type="ECO:0000313" key="2">
    <source>
        <dbReference type="EMBL" id="RLQ89008.1"/>
    </source>
</evidence>
<dbReference type="EMBL" id="RCWN01000001">
    <property type="protein sequence ID" value="RLQ89008.1"/>
    <property type="molecule type" value="Genomic_DNA"/>
</dbReference>
<feature type="transmembrane region" description="Helical" evidence="1">
    <location>
        <begin position="404"/>
        <end position="428"/>
    </location>
</feature>
<dbReference type="Gene3D" id="1.20.1250.20">
    <property type="entry name" value="MFS general substrate transporter like domains"/>
    <property type="match status" value="1"/>
</dbReference>
<sequence>MGVFADLGHLIFADKADRVCEDIPESACAEQPRNAGLHIASLAATKTGDALIDPKLVLPWLLNTVGAPAAAIGLLVPLRESLALLPQIFESHWVRQLTRRKWVWVFGSAVQAVAVGTIAAVLLLFEGGWAGWLTVLSLAVFALGRSLASVTYKDVLGRTISKGHRGAVTGLAGSIAAALALAFGASIALGILPLERFWLVGALIVAAVLWALASVLFTMLHEPAGTSEDRGEDLRAIIRSARWLWSDRQFRLFCTTRALLAVTALAPPYLLLSAGQEGGRALGQLGSFVLASAFAAILGSYVWGRLSDQSSRQVLLWSAFFATIILAVSAAFSAFRPLGGAWPFLAPFALFFLQLAYQGVRQGRVIHLTDMAAPEDRAVYTAFSNTFIGLVLLVMGAFGMVADLVGTTAVLAIFAVFALAALPVGWSLEEVQRK</sequence>